<dbReference type="EMBL" id="MNBE01000650">
    <property type="protein sequence ID" value="OKP00142.1"/>
    <property type="molecule type" value="Genomic_DNA"/>
</dbReference>
<gene>
    <name evidence="1" type="ORF">PENSUB_8008</name>
</gene>
<dbReference type="Proteomes" id="UP000186955">
    <property type="component" value="Unassembled WGS sequence"/>
</dbReference>
<protein>
    <recommendedName>
        <fullName evidence="3">Peptidase S1 domain-containing protein</fullName>
    </recommendedName>
</protein>
<dbReference type="InterPro" id="IPR009003">
    <property type="entry name" value="Peptidase_S1_PA"/>
</dbReference>
<evidence type="ECO:0000313" key="2">
    <source>
        <dbReference type="Proteomes" id="UP000186955"/>
    </source>
</evidence>
<evidence type="ECO:0000313" key="1">
    <source>
        <dbReference type="EMBL" id="OKP00142.1"/>
    </source>
</evidence>
<keyword evidence="2" id="KW-1185">Reference proteome</keyword>
<evidence type="ECO:0008006" key="3">
    <source>
        <dbReference type="Google" id="ProtNLM"/>
    </source>
</evidence>
<sequence>MRFIQNQSYVLGSVFAGSGFFHTETQQDSHTQKLLFDWALIEIPQKRLGTNSVYRPGAHSGLPVHFGDGVDLQEGQTYHKIGSSSGYTTGVYSGLKEAIIHRVLNPHTRLYETFPTLEYAIFKSAYPFMAQGDSGSLVYNGLCGNVVGPFFAASKPQGHSYITPIDDFFQDIMKVSGASKVRMAF</sequence>
<dbReference type="AlphaFoldDB" id="A0A1Q5TIV3"/>
<name>A0A1Q5TIV3_9EURO</name>
<proteinExistence type="predicted"/>
<dbReference type="SUPFAM" id="SSF50494">
    <property type="entry name" value="Trypsin-like serine proteases"/>
    <property type="match status" value="1"/>
</dbReference>
<organism evidence="1 2">
    <name type="scientific">Penicillium subrubescens</name>
    <dbReference type="NCBI Taxonomy" id="1316194"/>
    <lineage>
        <taxon>Eukaryota</taxon>
        <taxon>Fungi</taxon>
        <taxon>Dikarya</taxon>
        <taxon>Ascomycota</taxon>
        <taxon>Pezizomycotina</taxon>
        <taxon>Eurotiomycetes</taxon>
        <taxon>Eurotiomycetidae</taxon>
        <taxon>Eurotiales</taxon>
        <taxon>Aspergillaceae</taxon>
        <taxon>Penicillium</taxon>
    </lineage>
</organism>
<accession>A0A1Q5TIV3</accession>
<reference evidence="1 2" key="1">
    <citation type="submission" date="2016-10" db="EMBL/GenBank/DDBJ databases">
        <title>Genome sequence of the ascomycete fungus Penicillium subrubescens.</title>
        <authorList>
            <person name="De Vries R.P."/>
            <person name="Peng M."/>
            <person name="Dilokpimol A."/>
            <person name="Hilden K."/>
            <person name="Makela M.R."/>
            <person name="Grigoriev I."/>
            <person name="Riley R."/>
            <person name="Granchi Z."/>
        </authorList>
    </citation>
    <scope>NUCLEOTIDE SEQUENCE [LARGE SCALE GENOMIC DNA]</scope>
    <source>
        <strain evidence="1 2">CBS 132785</strain>
    </source>
</reference>
<dbReference type="STRING" id="1316194.A0A1Q5TIV3"/>
<comment type="caution">
    <text evidence="1">The sequence shown here is derived from an EMBL/GenBank/DDBJ whole genome shotgun (WGS) entry which is preliminary data.</text>
</comment>